<dbReference type="InterPro" id="IPR011051">
    <property type="entry name" value="RmlC_Cupin_sf"/>
</dbReference>
<dbReference type="GO" id="GO:0003677">
    <property type="term" value="F:DNA binding"/>
    <property type="evidence" value="ECO:0007669"/>
    <property type="project" value="UniProtKB-KW"/>
</dbReference>
<evidence type="ECO:0000259" key="2">
    <source>
        <dbReference type="PROSITE" id="PS50943"/>
    </source>
</evidence>
<proteinExistence type="predicted"/>
<accession>A0A2U1V8M1</accession>
<feature type="domain" description="HTH cro/C1-type" evidence="2">
    <location>
        <begin position="18"/>
        <end position="72"/>
    </location>
</feature>
<dbReference type="SUPFAM" id="SSF51182">
    <property type="entry name" value="RmlC-like cupins"/>
    <property type="match status" value="1"/>
</dbReference>
<dbReference type="InterPro" id="IPR014710">
    <property type="entry name" value="RmlC-like_jellyroll"/>
</dbReference>
<dbReference type="Pfam" id="PF01381">
    <property type="entry name" value="HTH_3"/>
    <property type="match status" value="1"/>
</dbReference>
<dbReference type="InterPro" id="IPR050807">
    <property type="entry name" value="TransReg_Diox_bact_type"/>
</dbReference>
<dbReference type="AlphaFoldDB" id="A0A2U1V8M1"/>
<dbReference type="InterPro" id="IPR010982">
    <property type="entry name" value="Lambda_DNA-bd_dom_sf"/>
</dbReference>
<dbReference type="Proteomes" id="UP000245048">
    <property type="component" value="Unassembled WGS sequence"/>
</dbReference>
<evidence type="ECO:0000313" key="4">
    <source>
        <dbReference type="Proteomes" id="UP000245048"/>
    </source>
</evidence>
<keyword evidence="1" id="KW-0238">DNA-binding</keyword>
<dbReference type="SUPFAM" id="SSF47413">
    <property type="entry name" value="lambda repressor-like DNA-binding domains"/>
    <property type="match status" value="1"/>
</dbReference>
<gene>
    <name evidence="3" type="ORF">CR165_05120</name>
</gene>
<dbReference type="PANTHER" id="PTHR46797:SF10">
    <property type="entry name" value="BLR1115 PROTEIN"/>
    <property type="match status" value="1"/>
</dbReference>
<sequence>MREDSPPDPLEARLAACLARLRAEQGWGLETLAERTGISRATLSRLERGEASATAGMLGRLCAAYGRPLSWLMRTVEEAPAALVPPAAQTLWTDPETGFRRRSVSPPAEGLRGELLEGVLPPGARIDYARSPLPGLEHHLWLLEGRLVLTVEGVAHALTPGDCLRYRLHGASAFACPASGPAARYLLAIIQP</sequence>
<dbReference type="PANTHER" id="PTHR46797">
    <property type="entry name" value="HTH-TYPE TRANSCRIPTIONAL REGULATOR"/>
    <property type="match status" value="1"/>
</dbReference>
<keyword evidence="4" id="KW-1185">Reference proteome</keyword>
<dbReference type="PROSITE" id="PS50943">
    <property type="entry name" value="HTH_CROC1"/>
    <property type="match status" value="1"/>
</dbReference>
<dbReference type="Gene3D" id="1.10.260.40">
    <property type="entry name" value="lambda repressor-like DNA-binding domains"/>
    <property type="match status" value="1"/>
</dbReference>
<dbReference type="GO" id="GO:0005829">
    <property type="term" value="C:cytosol"/>
    <property type="evidence" value="ECO:0007669"/>
    <property type="project" value="TreeGrafter"/>
</dbReference>
<dbReference type="InterPro" id="IPR001387">
    <property type="entry name" value="Cro/C1-type_HTH"/>
</dbReference>
<dbReference type="CDD" id="cd02209">
    <property type="entry name" value="cupin_XRE_C"/>
    <property type="match status" value="1"/>
</dbReference>
<comment type="caution">
    <text evidence="3">The sequence shown here is derived from an EMBL/GenBank/DDBJ whole genome shotgun (WGS) entry which is preliminary data.</text>
</comment>
<name>A0A2U1V8M1_9PROT</name>
<evidence type="ECO:0000313" key="3">
    <source>
        <dbReference type="EMBL" id="PWC30226.1"/>
    </source>
</evidence>
<dbReference type="RefSeq" id="WP_109515861.1">
    <property type="nucleotide sequence ID" value="NZ_JBHSCH010000044.1"/>
</dbReference>
<dbReference type="GO" id="GO:0003700">
    <property type="term" value="F:DNA-binding transcription factor activity"/>
    <property type="evidence" value="ECO:0007669"/>
    <property type="project" value="TreeGrafter"/>
</dbReference>
<organism evidence="3 4">
    <name type="scientific">Teichococcus aestuarii</name>
    <dbReference type="NCBI Taxonomy" id="568898"/>
    <lineage>
        <taxon>Bacteria</taxon>
        <taxon>Pseudomonadati</taxon>
        <taxon>Pseudomonadota</taxon>
        <taxon>Alphaproteobacteria</taxon>
        <taxon>Acetobacterales</taxon>
        <taxon>Roseomonadaceae</taxon>
        <taxon>Roseomonas</taxon>
    </lineage>
</organism>
<dbReference type="SMART" id="SM00530">
    <property type="entry name" value="HTH_XRE"/>
    <property type="match status" value="1"/>
</dbReference>
<dbReference type="OrthoDB" id="189170at2"/>
<dbReference type="CDD" id="cd00093">
    <property type="entry name" value="HTH_XRE"/>
    <property type="match status" value="1"/>
</dbReference>
<evidence type="ECO:0000256" key="1">
    <source>
        <dbReference type="ARBA" id="ARBA00023125"/>
    </source>
</evidence>
<reference evidence="4" key="1">
    <citation type="submission" date="2017-10" db="EMBL/GenBank/DDBJ databases">
        <authorList>
            <person name="Toshchakov S.V."/>
            <person name="Goeva M.A."/>
        </authorList>
    </citation>
    <scope>NUCLEOTIDE SEQUENCE [LARGE SCALE GENOMIC DNA]</scope>
    <source>
        <strain evidence="4">JR1/69-1-13</strain>
    </source>
</reference>
<protein>
    <submittedName>
        <fullName evidence="3">Transcriptional regulator</fullName>
    </submittedName>
</protein>
<dbReference type="EMBL" id="PDOA01000002">
    <property type="protein sequence ID" value="PWC30226.1"/>
    <property type="molecule type" value="Genomic_DNA"/>
</dbReference>
<dbReference type="Gene3D" id="2.60.120.10">
    <property type="entry name" value="Jelly Rolls"/>
    <property type="match status" value="1"/>
</dbReference>